<dbReference type="RefSeq" id="WP_380582742.1">
    <property type="nucleotide sequence ID" value="NZ_JBHSQJ010000045.1"/>
</dbReference>
<dbReference type="Proteomes" id="UP001596174">
    <property type="component" value="Unassembled WGS sequence"/>
</dbReference>
<name>A0ABW1G2S7_9ACTN</name>
<keyword evidence="2" id="KW-0012">Acyltransferase</keyword>
<keyword evidence="3" id="KW-1185">Reference proteome</keyword>
<proteinExistence type="predicted"/>
<evidence type="ECO:0000313" key="2">
    <source>
        <dbReference type="EMBL" id="MFC5907877.1"/>
    </source>
</evidence>
<dbReference type="InterPro" id="IPR051531">
    <property type="entry name" value="N-acetyltransferase"/>
</dbReference>
<dbReference type="EMBL" id="JBHSQJ010000045">
    <property type="protein sequence ID" value="MFC5907877.1"/>
    <property type="molecule type" value="Genomic_DNA"/>
</dbReference>
<reference evidence="3" key="1">
    <citation type="journal article" date="2019" name="Int. J. Syst. Evol. Microbiol.">
        <title>The Global Catalogue of Microorganisms (GCM) 10K type strain sequencing project: providing services to taxonomists for standard genome sequencing and annotation.</title>
        <authorList>
            <consortium name="The Broad Institute Genomics Platform"/>
            <consortium name="The Broad Institute Genome Sequencing Center for Infectious Disease"/>
            <person name="Wu L."/>
            <person name="Ma J."/>
        </authorList>
    </citation>
    <scope>NUCLEOTIDE SEQUENCE [LARGE SCALE GENOMIC DNA]</scope>
    <source>
        <strain evidence="3">JCM 4816</strain>
    </source>
</reference>
<dbReference type="PANTHER" id="PTHR43792">
    <property type="entry name" value="GNAT FAMILY, PUTATIVE (AFU_ORTHOLOGUE AFUA_3G00765)-RELATED-RELATED"/>
    <property type="match status" value="1"/>
</dbReference>
<gene>
    <name evidence="2" type="ORF">ACFP3V_11695</name>
</gene>
<dbReference type="InterPro" id="IPR016181">
    <property type="entry name" value="Acyl_CoA_acyltransferase"/>
</dbReference>
<dbReference type="PANTHER" id="PTHR43792:SF1">
    <property type="entry name" value="N-ACETYLTRANSFERASE DOMAIN-CONTAINING PROTEIN"/>
    <property type="match status" value="1"/>
</dbReference>
<dbReference type="EC" id="2.3.-.-" evidence="2"/>
<organism evidence="2 3">
    <name type="scientific">Streptacidiphilus monticola</name>
    <dbReference type="NCBI Taxonomy" id="2161674"/>
    <lineage>
        <taxon>Bacteria</taxon>
        <taxon>Bacillati</taxon>
        <taxon>Actinomycetota</taxon>
        <taxon>Actinomycetes</taxon>
        <taxon>Kitasatosporales</taxon>
        <taxon>Streptomycetaceae</taxon>
        <taxon>Streptacidiphilus</taxon>
    </lineage>
</organism>
<dbReference type="Pfam" id="PF13302">
    <property type="entry name" value="Acetyltransf_3"/>
    <property type="match status" value="1"/>
</dbReference>
<dbReference type="SUPFAM" id="SSF55729">
    <property type="entry name" value="Acyl-CoA N-acyltransferases (Nat)"/>
    <property type="match status" value="1"/>
</dbReference>
<dbReference type="Gene3D" id="3.40.630.30">
    <property type="match status" value="1"/>
</dbReference>
<dbReference type="InterPro" id="IPR000182">
    <property type="entry name" value="GNAT_dom"/>
</dbReference>
<evidence type="ECO:0000313" key="3">
    <source>
        <dbReference type="Proteomes" id="UP001596174"/>
    </source>
</evidence>
<feature type="domain" description="N-acetyltransferase" evidence="1">
    <location>
        <begin position="47"/>
        <end position="212"/>
    </location>
</feature>
<dbReference type="PROSITE" id="PS51186">
    <property type="entry name" value="GNAT"/>
    <property type="match status" value="1"/>
</dbReference>
<keyword evidence="2" id="KW-0808">Transferase</keyword>
<protein>
    <submittedName>
        <fullName evidence="2">GNAT family N-acetyltransferase</fullName>
        <ecNumber evidence="2">2.3.-.-</ecNumber>
    </submittedName>
</protein>
<dbReference type="GO" id="GO:0016746">
    <property type="term" value="F:acyltransferase activity"/>
    <property type="evidence" value="ECO:0007669"/>
    <property type="project" value="UniProtKB-KW"/>
</dbReference>
<evidence type="ECO:0000259" key="1">
    <source>
        <dbReference type="PROSITE" id="PS51186"/>
    </source>
</evidence>
<comment type="caution">
    <text evidence="2">The sequence shown here is derived from an EMBL/GenBank/DDBJ whole genome shotgun (WGS) entry which is preliminary data.</text>
</comment>
<sequence>MEVMEVTKAMKATEIGEIAETEDTVEIAETEDTEETGETVEITTDRLLLRRFRGSDATALAAYRSEPEVARYQGWSAPVTLDAARDLARAFAAGRVDEPGWFQYAVESRADGRLVGDIGVRLHENRRQAELGYTLASAYQGLGLATEALGALLTHLFEVRGLHRVSAECDVRNERSAALLRRLGFVQEGWRRQATWVKGEWTDDLLFGLLASDPRPRGGRP</sequence>
<accession>A0ABW1G2S7</accession>